<feature type="compositionally biased region" description="Acidic residues" evidence="1">
    <location>
        <begin position="106"/>
        <end position="122"/>
    </location>
</feature>
<evidence type="ECO:0000256" key="1">
    <source>
        <dbReference type="SAM" id="MobiDB-lite"/>
    </source>
</evidence>
<feature type="compositionally biased region" description="Acidic residues" evidence="1">
    <location>
        <begin position="128"/>
        <end position="138"/>
    </location>
</feature>
<feature type="domain" description="Cyanophage baseplate Pam3 plug gp18" evidence="2">
    <location>
        <begin position="4"/>
        <end position="105"/>
    </location>
</feature>
<gene>
    <name evidence="3" type="ORF">ACFSUE_15435</name>
</gene>
<organism evidence="3 4">
    <name type="scientific">Sporolactobacillus shoreicorticis</name>
    <dbReference type="NCBI Taxonomy" id="1923877"/>
    <lineage>
        <taxon>Bacteria</taxon>
        <taxon>Bacillati</taxon>
        <taxon>Bacillota</taxon>
        <taxon>Bacilli</taxon>
        <taxon>Bacillales</taxon>
        <taxon>Sporolactobacillaceae</taxon>
        <taxon>Sporolactobacillus</taxon>
    </lineage>
</organism>
<dbReference type="RefSeq" id="WP_253064715.1">
    <property type="nucleotide sequence ID" value="NZ_JAMXWM010000031.1"/>
</dbReference>
<keyword evidence="4" id="KW-1185">Reference proteome</keyword>
<dbReference type="EMBL" id="JBHUMQ010000034">
    <property type="protein sequence ID" value="MFD2695008.1"/>
    <property type="molecule type" value="Genomic_DNA"/>
</dbReference>
<protein>
    <submittedName>
        <fullName evidence="3">Phage baseplate plug protein</fullName>
    </submittedName>
</protein>
<accession>A0ABW5S6Y4</accession>
<evidence type="ECO:0000259" key="2">
    <source>
        <dbReference type="Pfam" id="PF22479"/>
    </source>
</evidence>
<dbReference type="InterPro" id="IPR054252">
    <property type="entry name" value="Pam3_gp18"/>
</dbReference>
<comment type="caution">
    <text evidence="3">The sequence shown here is derived from an EMBL/GenBank/DDBJ whole genome shotgun (WGS) entry which is preliminary data.</text>
</comment>
<evidence type="ECO:0000313" key="4">
    <source>
        <dbReference type="Proteomes" id="UP001597399"/>
    </source>
</evidence>
<dbReference type="Proteomes" id="UP001597399">
    <property type="component" value="Unassembled WGS sequence"/>
</dbReference>
<name>A0ABW5S6Y4_9BACL</name>
<feature type="region of interest" description="Disordered" evidence="1">
    <location>
        <begin position="106"/>
        <end position="138"/>
    </location>
</feature>
<proteinExistence type="predicted"/>
<reference evidence="4" key="1">
    <citation type="journal article" date="2019" name="Int. J. Syst. Evol. Microbiol.">
        <title>The Global Catalogue of Microorganisms (GCM) 10K type strain sequencing project: providing services to taxonomists for standard genome sequencing and annotation.</title>
        <authorList>
            <consortium name="The Broad Institute Genomics Platform"/>
            <consortium name="The Broad Institute Genome Sequencing Center for Infectious Disease"/>
            <person name="Wu L."/>
            <person name="Ma J."/>
        </authorList>
    </citation>
    <scope>NUCLEOTIDE SEQUENCE [LARGE SCALE GENOMIC DNA]</scope>
    <source>
        <strain evidence="4">TISTR 2466</strain>
    </source>
</reference>
<dbReference type="Pfam" id="PF22479">
    <property type="entry name" value="Pam3_gp18"/>
    <property type="match status" value="1"/>
</dbReference>
<evidence type="ECO:0000313" key="3">
    <source>
        <dbReference type="EMBL" id="MFD2695008.1"/>
    </source>
</evidence>
<sequence length="138" mass="15694">MKHDYIDIDKTQLPFRFEWDSEDDSFFIDIEYNESHDFFTATLYDVMGNVLVAGEKLVLNMPLFSEFNDPETMPAEIITPLDESGQAQRITWENFGVTVFLCIDDLPDDSEDDSGPTDDDKDDSVGFDLDDGDDRGGD</sequence>